<evidence type="ECO:0000256" key="1">
    <source>
        <dbReference type="ARBA" id="ARBA00001946"/>
    </source>
</evidence>
<dbReference type="InterPro" id="IPR034686">
    <property type="entry name" value="Terpene_cyclase-like_2"/>
</dbReference>
<proteinExistence type="inferred from homology"/>
<dbReference type="AlphaFoldDB" id="A0A2R6NQ11"/>
<evidence type="ECO:0000256" key="3">
    <source>
        <dbReference type="ARBA" id="ARBA00022723"/>
    </source>
</evidence>
<comment type="similarity">
    <text evidence="2 6">Belongs to the terpene synthase family.</text>
</comment>
<protein>
    <recommendedName>
        <fullName evidence="6">Terpene synthase</fullName>
        <ecNumber evidence="6">4.2.3.-</ecNumber>
    </recommendedName>
</protein>
<dbReference type="PANTHER" id="PTHR35201:SF4">
    <property type="entry name" value="BETA-PINACENE SYNTHASE-RELATED"/>
    <property type="match status" value="1"/>
</dbReference>
<dbReference type="Proteomes" id="UP000186601">
    <property type="component" value="Unassembled WGS sequence"/>
</dbReference>
<reference evidence="7 8" key="1">
    <citation type="submission" date="2018-02" db="EMBL/GenBank/DDBJ databases">
        <title>Genome sequence of the basidiomycete white-rot fungus Phlebia centrifuga.</title>
        <authorList>
            <person name="Granchi Z."/>
            <person name="Peng M."/>
            <person name="de Vries R.P."/>
            <person name="Hilden K."/>
            <person name="Makela M.R."/>
            <person name="Grigoriev I."/>
            <person name="Riley R."/>
        </authorList>
    </citation>
    <scope>NUCLEOTIDE SEQUENCE [LARGE SCALE GENOMIC DNA]</scope>
    <source>
        <strain evidence="7 8">FBCC195</strain>
    </source>
</reference>
<comment type="caution">
    <text evidence="7">The sequence shown here is derived from an EMBL/GenBank/DDBJ whole genome shotgun (WGS) entry which is preliminary data.</text>
</comment>
<evidence type="ECO:0000256" key="4">
    <source>
        <dbReference type="ARBA" id="ARBA00022842"/>
    </source>
</evidence>
<keyword evidence="5 6" id="KW-0456">Lyase</keyword>
<dbReference type="GO" id="GO:0008299">
    <property type="term" value="P:isoprenoid biosynthetic process"/>
    <property type="evidence" value="ECO:0007669"/>
    <property type="project" value="UniProtKB-ARBA"/>
</dbReference>
<accession>A0A2R6NQ11</accession>
<sequence length="313" mass="35664">MPATSYQLPDLVALCGETFELRTNNHCRNATLASQKWAGEYGLLNEDEGRKAAYSGLQVGLLAALCFPTCDLPQLRLATDFLTLLFLWNDDTLSLESHEIALESIWLRLRRTTSEDWQARFQTGLLARSTARTARKDHPDKSVESYMRSKREASGLVLAFDLIEYAGGLHIPEEVLISPPMRQLKQDALDVITLLQDMVSYNFQQANDDDDNIVAILMSQRSLPLQTAIQATASLARKALQSFLEQERLLRSSDVNIDVNIRTYVQGLRDWIIGYAHWIYETERYFKDNGEDVRAFGWVFLLPKRGRENIYGP</sequence>
<evidence type="ECO:0000256" key="5">
    <source>
        <dbReference type="ARBA" id="ARBA00023239"/>
    </source>
</evidence>
<name>A0A2R6NQ11_9APHY</name>
<gene>
    <name evidence="7" type="ORF">PHLCEN_2v9751</name>
</gene>
<evidence type="ECO:0000256" key="6">
    <source>
        <dbReference type="RuleBase" id="RU366034"/>
    </source>
</evidence>
<keyword evidence="8" id="KW-1185">Reference proteome</keyword>
<dbReference type="Pfam" id="PF19086">
    <property type="entry name" value="Terpene_syn_C_2"/>
    <property type="match status" value="1"/>
</dbReference>
<dbReference type="PANTHER" id="PTHR35201">
    <property type="entry name" value="TERPENE SYNTHASE"/>
    <property type="match status" value="1"/>
</dbReference>
<evidence type="ECO:0000313" key="8">
    <source>
        <dbReference type="Proteomes" id="UP000186601"/>
    </source>
</evidence>
<comment type="cofactor">
    <cofactor evidence="1 6">
        <name>Mg(2+)</name>
        <dbReference type="ChEBI" id="CHEBI:18420"/>
    </cofactor>
</comment>
<dbReference type="InterPro" id="IPR008949">
    <property type="entry name" value="Isoprenoid_synthase_dom_sf"/>
</dbReference>
<dbReference type="Gene3D" id="1.10.600.10">
    <property type="entry name" value="Farnesyl Diphosphate Synthase"/>
    <property type="match status" value="2"/>
</dbReference>
<dbReference type="GO" id="GO:0046872">
    <property type="term" value="F:metal ion binding"/>
    <property type="evidence" value="ECO:0007669"/>
    <property type="project" value="UniProtKB-KW"/>
</dbReference>
<dbReference type="SUPFAM" id="SSF48576">
    <property type="entry name" value="Terpenoid synthases"/>
    <property type="match status" value="1"/>
</dbReference>
<dbReference type="OrthoDB" id="2861623at2759"/>
<dbReference type="EMBL" id="MLYV02000976">
    <property type="protein sequence ID" value="PSR74574.1"/>
    <property type="molecule type" value="Genomic_DNA"/>
</dbReference>
<evidence type="ECO:0000256" key="2">
    <source>
        <dbReference type="ARBA" id="ARBA00006333"/>
    </source>
</evidence>
<keyword evidence="4 6" id="KW-0460">Magnesium</keyword>
<keyword evidence="3 6" id="KW-0479">Metal-binding</keyword>
<dbReference type="EC" id="4.2.3.-" evidence="6"/>
<organism evidence="7 8">
    <name type="scientific">Hermanssonia centrifuga</name>
    <dbReference type="NCBI Taxonomy" id="98765"/>
    <lineage>
        <taxon>Eukaryota</taxon>
        <taxon>Fungi</taxon>
        <taxon>Dikarya</taxon>
        <taxon>Basidiomycota</taxon>
        <taxon>Agaricomycotina</taxon>
        <taxon>Agaricomycetes</taxon>
        <taxon>Polyporales</taxon>
        <taxon>Meruliaceae</taxon>
        <taxon>Hermanssonia</taxon>
    </lineage>
</organism>
<dbReference type="GO" id="GO:0010333">
    <property type="term" value="F:terpene synthase activity"/>
    <property type="evidence" value="ECO:0007669"/>
    <property type="project" value="InterPro"/>
</dbReference>
<evidence type="ECO:0000313" key="7">
    <source>
        <dbReference type="EMBL" id="PSR74574.1"/>
    </source>
</evidence>